<dbReference type="PANTHER" id="PTHR34696:SF1">
    <property type="entry name" value="PHOSPHORIBOSYLFORMYLGLYCINAMIDINE SYNTHASE SUBUNIT PURS"/>
    <property type="match status" value="1"/>
</dbReference>
<dbReference type="AlphaFoldDB" id="A0A382KY44"/>
<evidence type="ECO:0000256" key="4">
    <source>
        <dbReference type="ARBA" id="ARBA00022755"/>
    </source>
</evidence>
<dbReference type="Gene3D" id="3.30.1280.10">
    <property type="entry name" value="Phosphoribosylformylglycinamidine synthase subunit PurS"/>
    <property type="match status" value="1"/>
</dbReference>
<dbReference type="NCBIfam" id="TIGR00302">
    <property type="entry name" value="phosphoribosylformylglycinamidine synthase subunit PurS"/>
    <property type="match status" value="1"/>
</dbReference>
<keyword evidence="2" id="KW-0436">Ligase</keyword>
<dbReference type="Pfam" id="PF02700">
    <property type="entry name" value="PurS"/>
    <property type="match status" value="1"/>
</dbReference>
<keyword evidence="4" id="KW-0658">Purine biosynthesis</keyword>
<keyword evidence="5" id="KW-0067">ATP-binding</keyword>
<proteinExistence type="inferred from homology"/>
<evidence type="ECO:0000256" key="2">
    <source>
        <dbReference type="ARBA" id="ARBA00022598"/>
    </source>
</evidence>
<sequence length="90" mass="10270">MENSMPTYLVHVTIENKPGISDPEGETILNDLVIKGNYSAISKIRSGKILKFQIDEKNKKSAEEKIRKLCDELRIFNPLVSKVSFEVFEN</sequence>
<reference evidence="6" key="1">
    <citation type="submission" date="2018-05" db="EMBL/GenBank/DDBJ databases">
        <authorList>
            <person name="Lanie J.A."/>
            <person name="Ng W.-L."/>
            <person name="Kazmierczak K.M."/>
            <person name="Andrzejewski T.M."/>
            <person name="Davidsen T.M."/>
            <person name="Wayne K.J."/>
            <person name="Tettelin H."/>
            <person name="Glass J.I."/>
            <person name="Rusch D."/>
            <person name="Podicherti R."/>
            <person name="Tsui H.-C.T."/>
            <person name="Winkler M.E."/>
        </authorList>
    </citation>
    <scope>NUCLEOTIDE SEQUENCE</scope>
</reference>
<evidence type="ECO:0000313" key="6">
    <source>
        <dbReference type="EMBL" id="SVC29694.1"/>
    </source>
</evidence>
<dbReference type="PANTHER" id="PTHR34696">
    <property type="entry name" value="PHOSPHORIBOSYLFORMYLGLYCINAMIDINE SYNTHASE SUBUNIT PURS"/>
    <property type="match status" value="1"/>
</dbReference>
<dbReference type="InterPro" id="IPR003850">
    <property type="entry name" value="PurS"/>
</dbReference>
<evidence type="ECO:0000256" key="5">
    <source>
        <dbReference type="ARBA" id="ARBA00022840"/>
    </source>
</evidence>
<dbReference type="GO" id="GO:0005524">
    <property type="term" value="F:ATP binding"/>
    <property type="evidence" value="ECO:0007669"/>
    <property type="project" value="UniProtKB-KW"/>
</dbReference>
<dbReference type="GO" id="GO:0016874">
    <property type="term" value="F:ligase activity"/>
    <property type="evidence" value="ECO:0007669"/>
    <property type="project" value="UniProtKB-KW"/>
</dbReference>
<evidence type="ECO:0000256" key="1">
    <source>
        <dbReference type="ARBA" id="ARBA00022490"/>
    </source>
</evidence>
<accession>A0A382KY44</accession>
<keyword evidence="1" id="KW-0963">Cytoplasm</keyword>
<dbReference type="SUPFAM" id="SSF82697">
    <property type="entry name" value="PurS-like"/>
    <property type="match status" value="1"/>
</dbReference>
<dbReference type="HAMAP" id="MF_01926">
    <property type="entry name" value="PurS"/>
    <property type="match status" value="1"/>
</dbReference>
<dbReference type="InterPro" id="IPR036604">
    <property type="entry name" value="PurS-like_sf"/>
</dbReference>
<dbReference type="GO" id="GO:0006164">
    <property type="term" value="P:purine nucleotide biosynthetic process"/>
    <property type="evidence" value="ECO:0007669"/>
    <property type="project" value="UniProtKB-KW"/>
</dbReference>
<gene>
    <name evidence="6" type="ORF">METZ01_LOCUS282548</name>
</gene>
<name>A0A382KY44_9ZZZZ</name>
<protein>
    <submittedName>
        <fullName evidence="6">Uncharacterized protein</fullName>
    </submittedName>
</protein>
<evidence type="ECO:0000256" key="3">
    <source>
        <dbReference type="ARBA" id="ARBA00022741"/>
    </source>
</evidence>
<dbReference type="EMBL" id="UINC01083720">
    <property type="protein sequence ID" value="SVC29694.1"/>
    <property type="molecule type" value="Genomic_DNA"/>
</dbReference>
<keyword evidence="3" id="KW-0547">Nucleotide-binding</keyword>
<organism evidence="6">
    <name type="scientific">marine metagenome</name>
    <dbReference type="NCBI Taxonomy" id="408172"/>
    <lineage>
        <taxon>unclassified sequences</taxon>
        <taxon>metagenomes</taxon>
        <taxon>ecological metagenomes</taxon>
    </lineage>
</organism>